<feature type="non-terminal residue" evidence="1">
    <location>
        <position position="210"/>
    </location>
</feature>
<organism evidence="1 2">
    <name type="scientific">Mycena albidolilacea</name>
    <dbReference type="NCBI Taxonomy" id="1033008"/>
    <lineage>
        <taxon>Eukaryota</taxon>
        <taxon>Fungi</taxon>
        <taxon>Dikarya</taxon>
        <taxon>Basidiomycota</taxon>
        <taxon>Agaricomycotina</taxon>
        <taxon>Agaricomycetes</taxon>
        <taxon>Agaricomycetidae</taxon>
        <taxon>Agaricales</taxon>
        <taxon>Marasmiineae</taxon>
        <taxon>Mycenaceae</taxon>
        <taxon>Mycena</taxon>
    </lineage>
</organism>
<gene>
    <name evidence="1" type="ORF">DFH08DRAFT_1084032</name>
</gene>
<comment type="caution">
    <text evidence="1">The sequence shown here is derived from an EMBL/GenBank/DDBJ whole genome shotgun (WGS) entry which is preliminary data.</text>
</comment>
<proteinExistence type="predicted"/>
<dbReference type="AlphaFoldDB" id="A0AAD6ZMZ8"/>
<reference evidence="1" key="1">
    <citation type="submission" date="2023-03" db="EMBL/GenBank/DDBJ databases">
        <title>Massive genome expansion in bonnet fungi (Mycena s.s.) driven by repeated elements and novel gene families across ecological guilds.</title>
        <authorList>
            <consortium name="Lawrence Berkeley National Laboratory"/>
            <person name="Harder C.B."/>
            <person name="Miyauchi S."/>
            <person name="Viragh M."/>
            <person name="Kuo A."/>
            <person name="Thoen E."/>
            <person name="Andreopoulos B."/>
            <person name="Lu D."/>
            <person name="Skrede I."/>
            <person name="Drula E."/>
            <person name="Henrissat B."/>
            <person name="Morin E."/>
            <person name="Kohler A."/>
            <person name="Barry K."/>
            <person name="LaButti K."/>
            <person name="Morin E."/>
            <person name="Salamov A."/>
            <person name="Lipzen A."/>
            <person name="Mereny Z."/>
            <person name="Hegedus B."/>
            <person name="Baldrian P."/>
            <person name="Stursova M."/>
            <person name="Weitz H."/>
            <person name="Taylor A."/>
            <person name="Grigoriev I.V."/>
            <person name="Nagy L.G."/>
            <person name="Martin F."/>
            <person name="Kauserud H."/>
        </authorList>
    </citation>
    <scope>NUCLEOTIDE SEQUENCE</scope>
    <source>
        <strain evidence="1">CBHHK002</strain>
    </source>
</reference>
<sequence length="210" mass="23755">MSRQSQAQAQSDAFFMAEGFLAASLVLDDDLDIDLFDDEDDFEADLIADDTLELFEFSALNWIAIAEQMTGGDTRGPYNLIPKPQQHVKYQLGCFLIRYGMVGSDTLGTAQKLSLGFGSVFNYCYRVRRAIRELRPQYLGWPTAERKHIIATSIEDVSGFPKCLGAGDGSLIFFLERPLQQGYHFMTRKKQFNIQATCDNKKRFTSFEIG</sequence>
<dbReference type="Proteomes" id="UP001218218">
    <property type="component" value="Unassembled WGS sequence"/>
</dbReference>
<evidence type="ECO:0000313" key="2">
    <source>
        <dbReference type="Proteomes" id="UP001218218"/>
    </source>
</evidence>
<accession>A0AAD6ZMZ8</accession>
<evidence type="ECO:0008006" key="3">
    <source>
        <dbReference type="Google" id="ProtNLM"/>
    </source>
</evidence>
<protein>
    <recommendedName>
        <fullName evidence="3">DDE Tnp4 domain-containing protein</fullName>
    </recommendedName>
</protein>
<dbReference type="EMBL" id="JARIHO010000036">
    <property type="protein sequence ID" value="KAJ7330889.1"/>
    <property type="molecule type" value="Genomic_DNA"/>
</dbReference>
<name>A0AAD6ZMZ8_9AGAR</name>
<keyword evidence="2" id="KW-1185">Reference proteome</keyword>
<evidence type="ECO:0000313" key="1">
    <source>
        <dbReference type="EMBL" id="KAJ7330889.1"/>
    </source>
</evidence>